<dbReference type="PANTHER" id="PTHR46045">
    <property type="entry name" value="SERPENTINE RECEPTOR, CLASS U-RELATED"/>
    <property type="match status" value="1"/>
</dbReference>
<dbReference type="PaxDb" id="6239-C50C10.2"/>
<gene>
    <name evidence="3 5" type="primary">sru-29</name>
    <name evidence="5" type="ORF">C50C10.2</name>
    <name evidence="3" type="ORF">CELE_C50C10.2</name>
</gene>
<keyword evidence="2" id="KW-0812">Transmembrane</keyword>
<dbReference type="CTD" id="183645"/>
<dbReference type="InterPro" id="IPR003839">
    <property type="entry name" value="7TM_GPCR_serpentine_rcpt_Sru"/>
</dbReference>
<dbReference type="RefSeq" id="NP_505532.1">
    <property type="nucleotide sequence ID" value="NM_073131.2"/>
</dbReference>
<reference evidence="3 4" key="1">
    <citation type="journal article" date="1998" name="Science">
        <title>Genome sequence of the nematode C. elegans: a platform for investigating biology.</title>
        <authorList>
            <consortium name="The C. elegans sequencing consortium"/>
            <person name="Sulson J.E."/>
            <person name="Waterston R."/>
        </authorList>
    </citation>
    <scope>NUCLEOTIDE SEQUENCE [LARGE SCALE GENOMIC DNA]</scope>
    <source>
        <strain evidence="3 4">Bristol N2</strain>
    </source>
</reference>
<dbReference type="HOGENOM" id="CLU_049496_0_0_1"/>
<accession>Q18729</accession>
<dbReference type="PhylomeDB" id="Q18729"/>
<dbReference type="OMA" id="SPRHNER"/>
<feature type="transmembrane region" description="Helical" evidence="2">
    <location>
        <begin position="201"/>
        <end position="226"/>
    </location>
</feature>
<dbReference type="PANTHER" id="PTHR46045:SF12">
    <property type="entry name" value="SERPENTINE RECEPTOR, CLASS U"/>
    <property type="match status" value="1"/>
</dbReference>
<dbReference type="WormBase" id="C50C10.2">
    <property type="protein sequence ID" value="CE05460"/>
    <property type="gene ID" value="WBGene00005692"/>
    <property type="gene designation" value="sru-29"/>
</dbReference>
<organism evidence="3 4">
    <name type="scientific">Caenorhabditis elegans</name>
    <dbReference type="NCBI Taxonomy" id="6239"/>
    <lineage>
        <taxon>Eukaryota</taxon>
        <taxon>Metazoa</taxon>
        <taxon>Ecdysozoa</taxon>
        <taxon>Nematoda</taxon>
        <taxon>Chromadorea</taxon>
        <taxon>Rhabditida</taxon>
        <taxon>Rhabditina</taxon>
        <taxon>Rhabditomorpha</taxon>
        <taxon>Rhabditoidea</taxon>
        <taxon>Rhabditidae</taxon>
        <taxon>Peloderinae</taxon>
        <taxon>Caenorhabditis</taxon>
    </lineage>
</organism>
<dbReference type="GeneID" id="183645"/>
<dbReference type="PIR" id="T20100">
    <property type="entry name" value="T20100"/>
</dbReference>
<dbReference type="InParanoid" id="Q18729"/>
<dbReference type="AlphaFoldDB" id="Q18729"/>
<dbReference type="UCSC" id="C50C10.2">
    <property type="organism name" value="c. elegans"/>
</dbReference>
<feature type="transmembrane region" description="Helical" evidence="2">
    <location>
        <begin position="247"/>
        <end position="270"/>
    </location>
</feature>
<keyword evidence="2" id="KW-0472">Membrane</keyword>
<name>Q18729_CAEEL</name>
<keyword evidence="4" id="KW-1185">Reference proteome</keyword>
<feature type="transmembrane region" description="Helical" evidence="2">
    <location>
        <begin position="106"/>
        <end position="128"/>
    </location>
</feature>
<dbReference type="OrthoDB" id="5845352at2759"/>
<keyword evidence="2" id="KW-1133">Transmembrane helix</keyword>
<evidence type="ECO:0000313" key="4">
    <source>
        <dbReference type="Proteomes" id="UP000001940"/>
    </source>
</evidence>
<dbReference type="KEGG" id="cel:CELE_C50C10.2"/>
<evidence type="ECO:0000256" key="1">
    <source>
        <dbReference type="SAM" id="MobiDB-lite"/>
    </source>
</evidence>
<sequence length="338" mass="39053">MPANDSIYGLQMYRDFSPVFNFTTFQGILPFLYILPTTVIMIAILVKYRKAKATLNSATMDHNIFAFIMFYFLFNILFFVADYFHLNLPTTGYVTSWCADIQPNRLFAAFIVFVYASNYGVMICPFMVCLMRMTIMVSPRHNERYCRLIMYRFAIPFLFIVPLALSLFNVTTVGFCKQLNPPFTFGSIILYEGEEYAKLNAIIHLSFSSSIFCANAGMTIFMFYKLRMTQNNTTSERTKELTRKAEYSLFLAVVSSIVPFITNGICSTTFLINRPYWYQILFIRPIGNDYETVMMPWVLYLTHPMFRQKKTTVSPGTVSNALVSTNKNTSQSRSSKMF</sequence>
<dbReference type="AGR" id="WB:WBGene00005692"/>
<dbReference type="eggNOG" id="ENOG502R6H1">
    <property type="taxonomic scope" value="Eukaryota"/>
</dbReference>
<dbReference type="Pfam" id="PF10322">
    <property type="entry name" value="7TM_GPCR_Sru"/>
    <property type="match status" value="1"/>
</dbReference>
<evidence type="ECO:0000313" key="3">
    <source>
        <dbReference type="EMBL" id="CAA96608.1"/>
    </source>
</evidence>
<protein>
    <submittedName>
        <fullName evidence="3">Serpentine Receptor, class U</fullName>
    </submittedName>
</protein>
<evidence type="ECO:0000256" key="2">
    <source>
        <dbReference type="SAM" id="Phobius"/>
    </source>
</evidence>
<feature type="transmembrane region" description="Helical" evidence="2">
    <location>
        <begin position="20"/>
        <end position="44"/>
    </location>
</feature>
<keyword evidence="3" id="KW-0675">Receptor</keyword>
<proteinExistence type="predicted"/>
<feature type="transmembrane region" description="Helical" evidence="2">
    <location>
        <begin position="149"/>
        <end position="168"/>
    </location>
</feature>
<dbReference type="FunCoup" id="Q18729">
    <property type="interactions" value="3"/>
</dbReference>
<dbReference type="EMBL" id="BX284605">
    <property type="protein sequence ID" value="CAA96608.1"/>
    <property type="molecule type" value="Genomic_DNA"/>
</dbReference>
<dbReference type="Proteomes" id="UP000001940">
    <property type="component" value="Chromosome V"/>
</dbReference>
<feature type="transmembrane region" description="Helical" evidence="2">
    <location>
        <begin position="64"/>
        <end position="86"/>
    </location>
</feature>
<feature type="region of interest" description="Disordered" evidence="1">
    <location>
        <begin position="318"/>
        <end position="338"/>
    </location>
</feature>
<evidence type="ECO:0000313" key="5">
    <source>
        <dbReference type="WormBase" id="C50C10.2"/>
    </source>
</evidence>